<evidence type="ECO:0000313" key="8">
    <source>
        <dbReference type="Proteomes" id="UP000823634"/>
    </source>
</evidence>
<evidence type="ECO:0000256" key="4">
    <source>
        <dbReference type="PIRNR" id="PIRNR006230"/>
    </source>
</evidence>
<evidence type="ECO:0000256" key="1">
    <source>
        <dbReference type="ARBA" id="ARBA00014898"/>
    </source>
</evidence>
<dbReference type="GO" id="GO:0005737">
    <property type="term" value="C:cytoplasm"/>
    <property type="evidence" value="ECO:0007669"/>
    <property type="project" value="UniProtKB-SubCell"/>
</dbReference>
<evidence type="ECO:0000259" key="6">
    <source>
        <dbReference type="PROSITE" id="PS51721"/>
    </source>
</evidence>
<evidence type="ECO:0000256" key="2">
    <source>
        <dbReference type="ARBA" id="ARBA00022741"/>
    </source>
</evidence>
<dbReference type="InterPro" id="IPR016478">
    <property type="entry name" value="GTPase_MTG1"/>
</dbReference>
<protein>
    <recommendedName>
        <fullName evidence="1 4">Ribosome biogenesis GTPase A</fullName>
    </recommendedName>
</protein>
<dbReference type="AlphaFoldDB" id="A0A9D9DFS0"/>
<keyword evidence="3 4" id="KW-0342">GTP-binding</keyword>
<evidence type="ECO:0000256" key="3">
    <source>
        <dbReference type="ARBA" id="ARBA00023134"/>
    </source>
</evidence>
<comment type="subcellular location">
    <subcellularLocation>
        <location evidence="4">Cytoplasm</location>
    </subcellularLocation>
</comment>
<dbReference type="Proteomes" id="UP000823634">
    <property type="component" value="Unassembled WGS sequence"/>
</dbReference>
<dbReference type="GO" id="GO:0003924">
    <property type="term" value="F:GTPase activity"/>
    <property type="evidence" value="ECO:0007669"/>
    <property type="project" value="TreeGrafter"/>
</dbReference>
<dbReference type="GO" id="GO:0005525">
    <property type="term" value="F:GTP binding"/>
    <property type="evidence" value="ECO:0007669"/>
    <property type="project" value="UniProtKB-KW"/>
</dbReference>
<evidence type="ECO:0000313" key="7">
    <source>
        <dbReference type="EMBL" id="MBO8426042.1"/>
    </source>
</evidence>
<sequence length="290" mass="31915">MALKEKNVHYFPGHMQKAIRTIGNYVKIVDLIIEIVDARAPYSSRNPILDGLCGDKPRLILLSKEDLADEAITKRWVDYFSASGIKAVSSDLRKGKLVKVLSSSCATLLTGKREKEARLGMKKQPIRAMVIGIPNVGKSTLINNISGRRAANVGNKAGVTRAEQWLKLNDDFTLLDTPGVLPMNYPDGAMAVRLAILGSMREDVLPTRDLAYALLGYLRENYPTILSSRFLIDDLTSVSSDDALLRIANRRGLLEGPSPSLEKAAYLLIKEFKDGLLGRASLEAPEHRDA</sequence>
<feature type="domain" description="CP-type G" evidence="6">
    <location>
        <begin position="15"/>
        <end position="183"/>
    </location>
</feature>
<keyword evidence="4" id="KW-0963">Cytoplasm</keyword>
<dbReference type="SUPFAM" id="SSF52540">
    <property type="entry name" value="P-loop containing nucleoside triphosphate hydrolases"/>
    <property type="match status" value="1"/>
</dbReference>
<evidence type="ECO:0000256" key="5">
    <source>
        <dbReference type="PIRSR" id="PIRSR006230-1"/>
    </source>
</evidence>
<comment type="function">
    <text evidence="4">Required for a late step of 50S ribosomal subunit assembly. Has GTPase activity.</text>
</comment>
<feature type="binding site" evidence="5">
    <location>
        <position position="179"/>
    </location>
    <ligand>
        <name>GTP</name>
        <dbReference type="ChEBI" id="CHEBI:37565"/>
    </ligand>
</feature>
<comment type="caution">
    <text evidence="7">The sequence shown here is derived from an EMBL/GenBank/DDBJ whole genome shotgun (WGS) entry which is preliminary data.</text>
</comment>
<dbReference type="EMBL" id="JADINA010000013">
    <property type="protein sequence ID" value="MBO8426042.1"/>
    <property type="molecule type" value="Genomic_DNA"/>
</dbReference>
<dbReference type="CDD" id="cd01856">
    <property type="entry name" value="YlqF"/>
    <property type="match status" value="1"/>
</dbReference>
<dbReference type="InterPro" id="IPR019991">
    <property type="entry name" value="GTP-bd_ribosome_bgen"/>
</dbReference>
<dbReference type="InterPro" id="IPR023179">
    <property type="entry name" value="GTP-bd_ortho_bundle_sf"/>
</dbReference>
<keyword evidence="2 4" id="KW-0547">Nucleotide-binding</keyword>
<dbReference type="FunFam" id="3.40.50.300:FF:000590">
    <property type="entry name" value="Ribosome biogenesis GTPase A"/>
    <property type="match status" value="1"/>
</dbReference>
<reference evidence="7" key="2">
    <citation type="journal article" date="2021" name="PeerJ">
        <title>Extensive microbial diversity within the chicken gut microbiome revealed by metagenomics and culture.</title>
        <authorList>
            <person name="Gilroy R."/>
            <person name="Ravi A."/>
            <person name="Getino M."/>
            <person name="Pursley I."/>
            <person name="Horton D.L."/>
            <person name="Alikhan N.F."/>
            <person name="Baker D."/>
            <person name="Gharbi K."/>
            <person name="Hall N."/>
            <person name="Watson M."/>
            <person name="Adriaenssens E.M."/>
            <person name="Foster-Nyarko E."/>
            <person name="Jarju S."/>
            <person name="Secka A."/>
            <person name="Antonio M."/>
            <person name="Oren A."/>
            <person name="Chaudhuri R.R."/>
            <person name="La Ragione R."/>
            <person name="Hildebrand F."/>
            <person name="Pallen M.J."/>
        </authorList>
    </citation>
    <scope>NUCLEOTIDE SEQUENCE</scope>
    <source>
        <strain evidence="7">17113</strain>
    </source>
</reference>
<proteinExistence type="inferred from homology"/>
<accession>A0A9D9DFS0</accession>
<dbReference type="InterPro" id="IPR030378">
    <property type="entry name" value="G_CP_dom"/>
</dbReference>
<reference evidence="7" key="1">
    <citation type="submission" date="2020-10" db="EMBL/GenBank/DDBJ databases">
        <authorList>
            <person name="Gilroy R."/>
        </authorList>
    </citation>
    <scope>NUCLEOTIDE SEQUENCE</scope>
    <source>
        <strain evidence="7">17113</strain>
    </source>
</reference>
<dbReference type="PANTHER" id="PTHR45782:SF4">
    <property type="entry name" value="MITOCHONDRIAL RIBOSOME-ASSOCIATED GTPASE 1"/>
    <property type="match status" value="1"/>
</dbReference>
<dbReference type="Gene3D" id="3.40.50.300">
    <property type="entry name" value="P-loop containing nucleotide triphosphate hydrolases"/>
    <property type="match status" value="1"/>
</dbReference>
<dbReference type="GO" id="GO:0006412">
    <property type="term" value="P:translation"/>
    <property type="evidence" value="ECO:0007669"/>
    <property type="project" value="TreeGrafter"/>
</dbReference>
<dbReference type="PROSITE" id="PS51721">
    <property type="entry name" value="G_CP"/>
    <property type="match status" value="1"/>
</dbReference>
<dbReference type="Pfam" id="PF01926">
    <property type="entry name" value="MMR_HSR1"/>
    <property type="match status" value="1"/>
</dbReference>
<dbReference type="InterPro" id="IPR027417">
    <property type="entry name" value="P-loop_NTPase"/>
</dbReference>
<dbReference type="InterPro" id="IPR006073">
    <property type="entry name" value="GTP-bd"/>
</dbReference>
<dbReference type="Gene3D" id="1.10.1580.10">
    <property type="match status" value="1"/>
</dbReference>
<dbReference type="PANTHER" id="PTHR45782">
    <property type="entry name" value="MITOCHONDRIAL RIBOSOME-ASSOCIATED GTPASE 1"/>
    <property type="match status" value="1"/>
</dbReference>
<organism evidence="7 8">
    <name type="scientific">Candidatus Alloenteromonas pullistercoris</name>
    <dbReference type="NCBI Taxonomy" id="2840785"/>
    <lineage>
        <taxon>Bacteria</taxon>
        <taxon>Bacillati</taxon>
        <taxon>Bacillota</taxon>
        <taxon>Bacillota incertae sedis</taxon>
        <taxon>Candidatus Alloenteromonas</taxon>
    </lineage>
</organism>
<dbReference type="NCBIfam" id="TIGR03596">
    <property type="entry name" value="GTPase_YlqF"/>
    <property type="match status" value="1"/>
</dbReference>
<feature type="binding site" evidence="5">
    <location>
        <begin position="135"/>
        <end position="140"/>
    </location>
    <ligand>
        <name>GTP</name>
        <dbReference type="ChEBI" id="CHEBI:37565"/>
    </ligand>
</feature>
<name>A0A9D9DFS0_9FIRM</name>
<gene>
    <name evidence="7" type="primary">ylqF</name>
    <name evidence="7" type="ORF">IAC61_01830</name>
</gene>
<comment type="similarity">
    <text evidence="4">Belongs to the TRAFAC class YlqF/YawG GTPase family. MTG1 subfamily.</text>
</comment>
<dbReference type="PIRSF" id="PIRSF006230">
    <property type="entry name" value="MG442"/>
    <property type="match status" value="1"/>
</dbReference>